<dbReference type="AlphaFoldDB" id="A0A9P5XCI7"/>
<evidence type="ECO:0000313" key="1">
    <source>
        <dbReference type="EMBL" id="KAF9448863.1"/>
    </source>
</evidence>
<keyword evidence="2" id="KW-1185">Reference proteome</keyword>
<dbReference type="EMBL" id="MU151147">
    <property type="protein sequence ID" value="KAF9448863.1"/>
    <property type="molecule type" value="Genomic_DNA"/>
</dbReference>
<gene>
    <name evidence="1" type="ORF">P691DRAFT_791904</name>
</gene>
<accession>A0A9P5XCI7</accession>
<name>A0A9P5XCI7_9AGAR</name>
<reference evidence="1" key="1">
    <citation type="submission" date="2020-11" db="EMBL/GenBank/DDBJ databases">
        <authorList>
            <consortium name="DOE Joint Genome Institute"/>
            <person name="Ahrendt S."/>
            <person name="Riley R."/>
            <person name="Andreopoulos W."/>
            <person name="Labutti K."/>
            <person name="Pangilinan J."/>
            <person name="Ruiz-Duenas F.J."/>
            <person name="Barrasa J.M."/>
            <person name="Sanchez-Garcia M."/>
            <person name="Camarero S."/>
            <person name="Miyauchi S."/>
            <person name="Serrano A."/>
            <person name="Linde D."/>
            <person name="Babiker R."/>
            <person name="Drula E."/>
            <person name="Ayuso-Fernandez I."/>
            <person name="Pacheco R."/>
            <person name="Padilla G."/>
            <person name="Ferreira P."/>
            <person name="Barriuso J."/>
            <person name="Kellner H."/>
            <person name="Castanera R."/>
            <person name="Alfaro M."/>
            <person name="Ramirez L."/>
            <person name="Pisabarro A.G."/>
            <person name="Kuo A."/>
            <person name="Tritt A."/>
            <person name="Lipzen A."/>
            <person name="He G."/>
            <person name="Yan M."/>
            <person name="Ng V."/>
            <person name="Cullen D."/>
            <person name="Martin F."/>
            <person name="Rosso M.-N."/>
            <person name="Henrissat B."/>
            <person name="Hibbett D."/>
            <person name="Martinez A.T."/>
            <person name="Grigoriev I.V."/>
        </authorList>
    </citation>
    <scope>NUCLEOTIDE SEQUENCE</scope>
    <source>
        <strain evidence="1">MF-IS2</strain>
    </source>
</reference>
<organism evidence="1 2">
    <name type="scientific">Macrolepiota fuliginosa MF-IS2</name>
    <dbReference type="NCBI Taxonomy" id="1400762"/>
    <lineage>
        <taxon>Eukaryota</taxon>
        <taxon>Fungi</taxon>
        <taxon>Dikarya</taxon>
        <taxon>Basidiomycota</taxon>
        <taxon>Agaricomycotina</taxon>
        <taxon>Agaricomycetes</taxon>
        <taxon>Agaricomycetidae</taxon>
        <taxon>Agaricales</taxon>
        <taxon>Agaricineae</taxon>
        <taxon>Agaricaceae</taxon>
        <taxon>Macrolepiota</taxon>
    </lineage>
</organism>
<sequence>MFVGVIPVVLEKRIMLALLTTSRGQPRLISTVPQCGPKAANSRSVSLARTCMRVANQQMCRYYRETGGSTEKKLGDHSNYSKLLSELPLRPVNLGRQHLARLLFLIRCYNEDSLLSQNGMHARRRVQNLTGEAASVTMDLLSSSSEEGPCTAWYHH</sequence>
<dbReference type="Proteomes" id="UP000807342">
    <property type="component" value="Unassembled WGS sequence"/>
</dbReference>
<proteinExistence type="predicted"/>
<protein>
    <submittedName>
        <fullName evidence="1">Uncharacterized protein</fullName>
    </submittedName>
</protein>
<evidence type="ECO:0000313" key="2">
    <source>
        <dbReference type="Proteomes" id="UP000807342"/>
    </source>
</evidence>
<comment type="caution">
    <text evidence="1">The sequence shown here is derived from an EMBL/GenBank/DDBJ whole genome shotgun (WGS) entry which is preliminary data.</text>
</comment>